<protein>
    <recommendedName>
        <fullName evidence="1">Putative plant transposon protein domain-containing protein</fullName>
    </recommendedName>
</protein>
<dbReference type="InterPro" id="IPR046796">
    <property type="entry name" value="Transposase_32_dom"/>
</dbReference>
<comment type="caution">
    <text evidence="2">The sequence shown here is derived from an EMBL/GenBank/DDBJ whole genome shotgun (WGS) entry which is preliminary data.</text>
</comment>
<evidence type="ECO:0000259" key="1">
    <source>
        <dbReference type="Pfam" id="PF20167"/>
    </source>
</evidence>
<dbReference type="Pfam" id="PF20167">
    <property type="entry name" value="Transposase_32"/>
    <property type="match status" value="1"/>
</dbReference>
<keyword evidence="3" id="KW-1185">Reference proteome</keyword>
<gene>
    <name evidence="2" type="ORF">PIB30_081327</name>
</gene>
<proteinExistence type="predicted"/>
<name>A0ABU6RRI9_9FABA</name>
<evidence type="ECO:0000313" key="2">
    <source>
        <dbReference type="EMBL" id="MED6126741.1"/>
    </source>
</evidence>
<feature type="domain" description="Putative plant transposon protein" evidence="1">
    <location>
        <begin position="134"/>
        <end position="323"/>
    </location>
</feature>
<sequence length="464" mass="53891">MKSSLSFDPASILLQGFLNFKIKLDCWFVSTVALHIQINPRQRRQNLDGGFLQTLDLGKEIETKNNLRCIRITGLLRKRKGKAAASTSEAPRFKTLYHESHFNKFFAAREVLPELRIKVDDDALSPITVQINLRKWQRLTKPFLTVGYSLVRDFYANAWRLEEHKNQPPTYTTQIRGTRINFSPESIHRVLKLRDTPLPNAASYHDRKANNNLRLDEVLACLSVEGAQWVRHPDGRAHLRRTDLQPMAKGWYEFVCRSIMPTTNRSDLNVERAALIHAIIIGEDIQVDEIIAEQMYKFVNKTNTRSKLPFPSVIALLCKEAKVTIPGDTLIPQEDPIDGVAMGRVRGPREPTQNHPLEQEIEKEAPQQQHQQFQQQQNSPPDFMANFNNTMATMQQHYNQRWDAFQQKCDDAQEENRRNFGTINQRMNQMDDQLSFLCYSRQLANESMLFPYQNTTRQLREMEQ</sequence>
<accession>A0ABU6RRI9</accession>
<organism evidence="2 3">
    <name type="scientific">Stylosanthes scabra</name>
    <dbReference type="NCBI Taxonomy" id="79078"/>
    <lineage>
        <taxon>Eukaryota</taxon>
        <taxon>Viridiplantae</taxon>
        <taxon>Streptophyta</taxon>
        <taxon>Embryophyta</taxon>
        <taxon>Tracheophyta</taxon>
        <taxon>Spermatophyta</taxon>
        <taxon>Magnoliopsida</taxon>
        <taxon>eudicotyledons</taxon>
        <taxon>Gunneridae</taxon>
        <taxon>Pentapetalae</taxon>
        <taxon>rosids</taxon>
        <taxon>fabids</taxon>
        <taxon>Fabales</taxon>
        <taxon>Fabaceae</taxon>
        <taxon>Papilionoideae</taxon>
        <taxon>50 kb inversion clade</taxon>
        <taxon>dalbergioids sensu lato</taxon>
        <taxon>Dalbergieae</taxon>
        <taxon>Pterocarpus clade</taxon>
        <taxon>Stylosanthes</taxon>
    </lineage>
</organism>
<dbReference type="Proteomes" id="UP001341840">
    <property type="component" value="Unassembled WGS sequence"/>
</dbReference>
<reference evidence="2 3" key="1">
    <citation type="journal article" date="2023" name="Plants (Basel)">
        <title>Bridging the Gap: Combining Genomics and Transcriptomics Approaches to Understand Stylosanthes scabra, an Orphan Legume from the Brazilian Caatinga.</title>
        <authorList>
            <person name="Ferreira-Neto J.R.C."/>
            <person name="da Silva M.D."/>
            <person name="Binneck E."/>
            <person name="de Melo N.F."/>
            <person name="da Silva R.H."/>
            <person name="de Melo A.L.T.M."/>
            <person name="Pandolfi V."/>
            <person name="Bustamante F.O."/>
            <person name="Brasileiro-Vidal A.C."/>
            <person name="Benko-Iseppon A.M."/>
        </authorList>
    </citation>
    <scope>NUCLEOTIDE SEQUENCE [LARGE SCALE GENOMIC DNA]</scope>
    <source>
        <tissue evidence="2">Leaves</tissue>
    </source>
</reference>
<evidence type="ECO:0000313" key="3">
    <source>
        <dbReference type="Proteomes" id="UP001341840"/>
    </source>
</evidence>
<dbReference type="EMBL" id="JASCZI010031420">
    <property type="protein sequence ID" value="MED6126741.1"/>
    <property type="molecule type" value="Genomic_DNA"/>
</dbReference>